<protein>
    <submittedName>
        <fullName evidence="2">Uncharacterized protein</fullName>
    </submittedName>
</protein>
<evidence type="ECO:0000256" key="1">
    <source>
        <dbReference type="SAM" id="Phobius"/>
    </source>
</evidence>
<feature type="transmembrane region" description="Helical" evidence="1">
    <location>
        <begin position="155"/>
        <end position="175"/>
    </location>
</feature>
<dbReference type="AlphaFoldDB" id="A0A1G2FX98"/>
<proteinExistence type="predicted"/>
<reference evidence="2 3" key="1">
    <citation type="journal article" date="2016" name="Nat. Commun.">
        <title>Thousands of microbial genomes shed light on interconnected biogeochemical processes in an aquifer system.</title>
        <authorList>
            <person name="Anantharaman K."/>
            <person name="Brown C.T."/>
            <person name="Hug L.A."/>
            <person name="Sharon I."/>
            <person name="Castelle C.J."/>
            <person name="Probst A.J."/>
            <person name="Thomas B.C."/>
            <person name="Singh A."/>
            <person name="Wilkins M.J."/>
            <person name="Karaoz U."/>
            <person name="Brodie E.L."/>
            <person name="Williams K.H."/>
            <person name="Hubbard S.S."/>
            <person name="Banfield J.F."/>
        </authorList>
    </citation>
    <scope>NUCLEOTIDE SEQUENCE [LARGE SCALE GENOMIC DNA]</scope>
</reference>
<keyword evidence="1" id="KW-1133">Transmembrane helix</keyword>
<accession>A0A1G2FX98</accession>
<evidence type="ECO:0000313" key="2">
    <source>
        <dbReference type="EMBL" id="OGZ42699.1"/>
    </source>
</evidence>
<comment type="caution">
    <text evidence="2">The sequence shown here is derived from an EMBL/GenBank/DDBJ whole genome shotgun (WGS) entry which is preliminary data.</text>
</comment>
<feature type="transmembrane region" description="Helical" evidence="1">
    <location>
        <begin position="37"/>
        <end position="56"/>
    </location>
</feature>
<gene>
    <name evidence="2" type="ORF">A2W41_03075</name>
</gene>
<organism evidence="2 3">
    <name type="scientific">Candidatus Ryanbacteria bacterium RIFCSPHIGHO2_01_45_13</name>
    <dbReference type="NCBI Taxonomy" id="1802112"/>
    <lineage>
        <taxon>Bacteria</taxon>
        <taxon>Candidatus Ryaniibacteriota</taxon>
    </lineage>
</organism>
<keyword evidence="1" id="KW-0812">Transmembrane</keyword>
<keyword evidence="1" id="KW-0472">Membrane</keyword>
<evidence type="ECO:0000313" key="3">
    <source>
        <dbReference type="Proteomes" id="UP000176700"/>
    </source>
</evidence>
<dbReference type="Proteomes" id="UP000176700">
    <property type="component" value="Unassembled WGS sequence"/>
</dbReference>
<name>A0A1G2FX98_9BACT</name>
<dbReference type="EMBL" id="MHNI01000014">
    <property type="protein sequence ID" value="OGZ42699.1"/>
    <property type="molecule type" value="Genomic_DNA"/>
</dbReference>
<feature type="transmembrane region" description="Helical" evidence="1">
    <location>
        <begin position="99"/>
        <end position="117"/>
    </location>
</feature>
<sequence length="176" mass="20020">MPEQKITEATDPKRRSALEQEYNVVGSDWRFLSSIRFALLAFSITLNSFLLGAYQFTLTPEQVVTEQKQEVTEKKENTKKIAIEKKKEEILLAELKKTATKAIPIIGILFLFILTLIEWRTRNLYGNGCVERGKEIEDLLGLKGGHFHKLDTTPVPLRIGTTFFAVLAFYGIIMVV</sequence>